<reference evidence="1 2" key="1">
    <citation type="submission" date="2021-03" db="EMBL/GenBank/DDBJ databases">
        <authorList>
            <person name="Peeters C."/>
        </authorList>
    </citation>
    <scope>NUCLEOTIDE SEQUENCE [LARGE SCALE GENOMIC DNA]</scope>
    <source>
        <strain evidence="1 2">LMG 26411</strain>
    </source>
</reference>
<accession>A0ABM8TWE3</accession>
<sequence length="60" mass="6229">MFATQPDQTYALFSAPVSNSRRDDLVTSRLMTANPGSEQLLAATDAAAEAGTDLAAGPLM</sequence>
<organism evidence="1 2">
    <name type="scientific">Cupriavidus numazuensis</name>
    <dbReference type="NCBI Taxonomy" id="221992"/>
    <lineage>
        <taxon>Bacteria</taxon>
        <taxon>Pseudomonadati</taxon>
        <taxon>Pseudomonadota</taxon>
        <taxon>Betaproteobacteria</taxon>
        <taxon>Burkholderiales</taxon>
        <taxon>Burkholderiaceae</taxon>
        <taxon>Cupriavidus</taxon>
    </lineage>
</organism>
<evidence type="ECO:0000313" key="1">
    <source>
        <dbReference type="EMBL" id="CAG2161110.1"/>
    </source>
</evidence>
<evidence type="ECO:0000313" key="2">
    <source>
        <dbReference type="Proteomes" id="UP000672657"/>
    </source>
</evidence>
<proteinExistence type="predicted"/>
<keyword evidence="2" id="KW-1185">Reference proteome</keyword>
<dbReference type="EMBL" id="CAJPVI010000107">
    <property type="protein sequence ID" value="CAG2161110.1"/>
    <property type="molecule type" value="Genomic_DNA"/>
</dbReference>
<dbReference type="Proteomes" id="UP000672657">
    <property type="component" value="Unassembled WGS sequence"/>
</dbReference>
<dbReference type="RefSeq" id="WP_376989854.1">
    <property type="nucleotide sequence ID" value="NZ_JBHSDX010000046.1"/>
</dbReference>
<name>A0ABM8TWE3_9BURK</name>
<comment type="caution">
    <text evidence="1">The sequence shown here is derived from an EMBL/GenBank/DDBJ whole genome shotgun (WGS) entry which is preliminary data.</text>
</comment>
<gene>
    <name evidence="1" type="ORF">LMG26411_08004</name>
</gene>
<protein>
    <submittedName>
        <fullName evidence="1">Uncharacterized protein</fullName>
    </submittedName>
</protein>